<gene>
    <name evidence="2" type="ORF">NEOLEDRAFT_1162439</name>
</gene>
<sequence length="428" mass="50838">MSLSLVTVQRRALLSSAFSELKRVRPRVPFWELGAHRIPTLWTLYRGLLKQAPNEHIRFRIKCLFRNNQSLTSPKAAKEQLVKGHRWLDIFCRANEGDERLQLVLDRYTRLVAIRREKQRWRKLITDAMKYQEQLRNRPIMTGSFIRPSHYNKPLPRLKPQPIHITGMIVRRKHARFMRTEKVAVYSDYRRLLKEEEMFEKILEKEVQRYGEHFEPIFKHHMNEWRQPIVDALASLSQSFQLDTKRETAPYPPELVEMVRDARREKIANKTKERERERRGEVLACTLRRMNKGPPAHVAYKMTDEEKRMDRISRSPSEVGYVAVVKKKLGFKLRKPDAWKVEIGKDEDQEKLHKVALEIEEENRRRRSLRLRDCVLTLRFEQVGTRRRGDQFLAARFVRCTLGFGTPMDPIEQCLQQPKLRDDTPGAA</sequence>
<protein>
    <submittedName>
        <fullName evidence="2">Uncharacterized protein</fullName>
    </submittedName>
</protein>
<feature type="coiled-coil region" evidence="1">
    <location>
        <begin position="345"/>
        <end position="372"/>
    </location>
</feature>
<organism evidence="2 3">
    <name type="scientific">Neolentinus lepideus HHB14362 ss-1</name>
    <dbReference type="NCBI Taxonomy" id="1314782"/>
    <lineage>
        <taxon>Eukaryota</taxon>
        <taxon>Fungi</taxon>
        <taxon>Dikarya</taxon>
        <taxon>Basidiomycota</taxon>
        <taxon>Agaricomycotina</taxon>
        <taxon>Agaricomycetes</taxon>
        <taxon>Gloeophyllales</taxon>
        <taxon>Gloeophyllaceae</taxon>
        <taxon>Neolentinus</taxon>
    </lineage>
</organism>
<dbReference type="InParanoid" id="A0A165T2P3"/>
<evidence type="ECO:0000256" key="1">
    <source>
        <dbReference type="SAM" id="Coils"/>
    </source>
</evidence>
<dbReference type="Proteomes" id="UP000076761">
    <property type="component" value="Unassembled WGS sequence"/>
</dbReference>
<accession>A0A165T2P3</accession>
<evidence type="ECO:0000313" key="2">
    <source>
        <dbReference type="EMBL" id="KZT26048.1"/>
    </source>
</evidence>
<dbReference type="EMBL" id="KV425568">
    <property type="protein sequence ID" value="KZT26048.1"/>
    <property type="molecule type" value="Genomic_DNA"/>
</dbReference>
<dbReference type="OrthoDB" id="2571149at2759"/>
<evidence type="ECO:0000313" key="3">
    <source>
        <dbReference type="Proteomes" id="UP000076761"/>
    </source>
</evidence>
<name>A0A165T2P3_9AGAM</name>
<reference evidence="2 3" key="1">
    <citation type="journal article" date="2016" name="Mol. Biol. Evol.">
        <title>Comparative Genomics of Early-Diverging Mushroom-Forming Fungi Provides Insights into the Origins of Lignocellulose Decay Capabilities.</title>
        <authorList>
            <person name="Nagy L.G."/>
            <person name="Riley R."/>
            <person name="Tritt A."/>
            <person name="Adam C."/>
            <person name="Daum C."/>
            <person name="Floudas D."/>
            <person name="Sun H."/>
            <person name="Yadav J.S."/>
            <person name="Pangilinan J."/>
            <person name="Larsson K.H."/>
            <person name="Matsuura K."/>
            <person name="Barry K."/>
            <person name="Labutti K."/>
            <person name="Kuo R."/>
            <person name="Ohm R.A."/>
            <person name="Bhattacharya S.S."/>
            <person name="Shirouzu T."/>
            <person name="Yoshinaga Y."/>
            <person name="Martin F.M."/>
            <person name="Grigoriev I.V."/>
            <person name="Hibbett D.S."/>
        </authorList>
    </citation>
    <scope>NUCLEOTIDE SEQUENCE [LARGE SCALE GENOMIC DNA]</scope>
    <source>
        <strain evidence="2 3">HHB14362 ss-1</strain>
    </source>
</reference>
<keyword evidence="1" id="KW-0175">Coiled coil</keyword>
<dbReference type="AlphaFoldDB" id="A0A165T2P3"/>
<proteinExistence type="predicted"/>
<keyword evidence="3" id="KW-1185">Reference proteome</keyword>
<dbReference type="STRING" id="1314782.A0A165T2P3"/>